<sequence>MNNRVWRRLIGCLLFCVIIFIIAPETAQAKDLEQQSGITTAQEAAKDLDLKDRQFGPYKNSKIPPRYQDIDVATFDVQKKIKDADEGNKISWNPFTTVANYFGEVKDDVKGSMQDMVVSIFLMLVQTAFQFNIMMTNFMLSCLHFSMNGDLINFLITMMQGKIQQTAGISNGNIGTTGTFGTLAGLFALISVAYMAFQFSVKRAPLEGVKSLMQPLVALTISIVIISNFGWFLTSLNTLTSSVASSISTATQEKTADGSKLDKLEDGVFKMMVYRPWLYMQFGTADESQLDSKRIEGLLLNKPDSKIKNASIESEIRDYNNEMLQPGSIISRLVMVSTFTWVNAFLSLPIWLASFVFLGFQLYFILVAAMAPFVLILAVLPNQFGVLTRYLVELTFPLGAKLMFSCMALIIFTISDFVYQLPMTNGLIGYYISVYMQFVILMILFMMRKRIGRLYGGARGVLRTVREGSKQVTEPIKEGFEKTTTATGAVVGAAFGGPQGLMVGANVGSMVGEGMTGKRGLTDLTGDVTQMAIMSKLGGIGNVATAANAATNGKGKTDPETTPPPSGEDPGATGGNTAVDPNTEENTEPNGGVAVLPVDAGQDASEAPPLHDLEEPNDVGETHPEKMVEDKPLHDLQEPEEPAETTTPRVKASPEVQTEEPKPKRALAAIQPIDDVDEPTVKESSIKEPPVRETVQAVNTTSAVETPKKEPTLHSLDENPFDAEQKHLEKLEQAKDRKETPAYE</sequence>
<keyword evidence="2" id="KW-1133">Transmembrane helix</keyword>
<name>A0A841YA63_9LIST</name>
<feature type="signal peptide" evidence="3">
    <location>
        <begin position="1"/>
        <end position="29"/>
    </location>
</feature>
<evidence type="ECO:0000256" key="3">
    <source>
        <dbReference type="SAM" id="SignalP"/>
    </source>
</evidence>
<comment type="caution">
    <text evidence="4">The sequence shown here is derived from an EMBL/GenBank/DDBJ whole genome shotgun (WGS) entry which is preliminary data.</text>
</comment>
<evidence type="ECO:0000256" key="1">
    <source>
        <dbReference type="SAM" id="MobiDB-lite"/>
    </source>
</evidence>
<feature type="transmembrane region" description="Helical" evidence="2">
    <location>
        <begin position="333"/>
        <end position="354"/>
    </location>
</feature>
<feature type="transmembrane region" description="Helical" evidence="2">
    <location>
        <begin position="212"/>
        <end position="233"/>
    </location>
</feature>
<feature type="transmembrane region" description="Helical" evidence="2">
    <location>
        <begin position="360"/>
        <end position="381"/>
    </location>
</feature>
<dbReference type="RefSeq" id="WP_185378210.1">
    <property type="nucleotide sequence ID" value="NZ_JAARPL010000018.1"/>
</dbReference>
<evidence type="ECO:0000313" key="5">
    <source>
        <dbReference type="Proteomes" id="UP000591929"/>
    </source>
</evidence>
<reference evidence="4 5" key="1">
    <citation type="submission" date="2020-03" db="EMBL/GenBank/DDBJ databases">
        <title>Soil Listeria distribution.</title>
        <authorList>
            <person name="Liao J."/>
            <person name="Wiedmann M."/>
        </authorList>
    </citation>
    <scope>NUCLEOTIDE SEQUENCE [LARGE SCALE GENOMIC DNA]</scope>
    <source>
        <strain evidence="4 5">FSL L7-1681</strain>
    </source>
</reference>
<dbReference type="AlphaFoldDB" id="A0A841YA63"/>
<feature type="compositionally biased region" description="Basic and acidic residues" evidence="1">
    <location>
        <begin position="706"/>
        <end position="744"/>
    </location>
</feature>
<keyword evidence="2" id="KW-0812">Transmembrane</keyword>
<organism evidence="4 5">
    <name type="scientific">Listeria booriae</name>
    <dbReference type="NCBI Taxonomy" id="1552123"/>
    <lineage>
        <taxon>Bacteria</taxon>
        <taxon>Bacillati</taxon>
        <taxon>Bacillota</taxon>
        <taxon>Bacilli</taxon>
        <taxon>Bacillales</taxon>
        <taxon>Listeriaceae</taxon>
        <taxon>Listeria</taxon>
    </lineage>
</organism>
<evidence type="ECO:0000313" key="4">
    <source>
        <dbReference type="EMBL" id="MBC1373807.1"/>
    </source>
</evidence>
<protein>
    <submittedName>
        <fullName evidence="4">Uncharacterized protein</fullName>
    </submittedName>
</protein>
<keyword evidence="3" id="KW-0732">Signal</keyword>
<evidence type="ECO:0000256" key="2">
    <source>
        <dbReference type="SAM" id="Phobius"/>
    </source>
</evidence>
<dbReference type="Proteomes" id="UP000591929">
    <property type="component" value="Unassembled WGS sequence"/>
</dbReference>
<feature type="chain" id="PRO_5032833840" evidence="3">
    <location>
        <begin position="30"/>
        <end position="744"/>
    </location>
</feature>
<feature type="compositionally biased region" description="Basic and acidic residues" evidence="1">
    <location>
        <begin position="609"/>
        <end position="637"/>
    </location>
</feature>
<dbReference type="NCBIfam" id="NF046089">
    <property type="entry name" value="CD3337_EF1877"/>
    <property type="match status" value="1"/>
</dbReference>
<accession>A0A841YA63</accession>
<feature type="transmembrane region" description="Helical" evidence="2">
    <location>
        <begin position="427"/>
        <end position="447"/>
    </location>
</feature>
<dbReference type="InterPro" id="IPR058112">
    <property type="entry name" value="CD3337_EF1877-like"/>
</dbReference>
<dbReference type="EMBL" id="JAARPL010000018">
    <property type="protein sequence ID" value="MBC1373807.1"/>
    <property type="molecule type" value="Genomic_DNA"/>
</dbReference>
<feature type="transmembrane region" description="Helical" evidence="2">
    <location>
        <begin position="180"/>
        <end position="200"/>
    </location>
</feature>
<proteinExistence type="predicted"/>
<keyword evidence="2" id="KW-0472">Membrane</keyword>
<gene>
    <name evidence="4" type="ORF">HB847_15755</name>
</gene>
<feature type="region of interest" description="Disordered" evidence="1">
    <location>
        <begin position="550"/>
        <end position="744"/>
    </location>
</feature>
<feature type="compositionally biased region" description="Basic and acidic residues" evidence="1">
    <location>
        <begin position="679"/>
        <end position="691"/>
    </location>
</feature>